<dbReference type="OrthoDB" id="415597at2759"/>
<dbReference type="Pfam" id="PF25249">
    <property type="entry name" value="Ig_CFAP65_7th"/>
    <property type="match status" value="1"/>
</dbReference>
<dbReference type="Pfam" id="PF24507">
    <property type="entry name" value="Ig_CFAP65_4th"/>
    <property type="match status" value="1"/>
</dbReference>
<feature type="domain" description="CFAP65-like ninth Ig-like" evidence="10">
    <location>
        <begin position="960"/>
        <end position="1154"/>
    </location>
</feature>
<organism evidence="12 13">
    <name type="scientific">Gonapodya prolifera (strain JEL478)</name>
    <name type="common">Monoblepharis prolifera</name>
    <dbReference type="NCBI Taxonomy" id="1344416"/>
    <lineage>
        <taxon>Eukaryota</taxon>
        <taxon>Fungi</taxon>
        <taxon>Fungi incertae sedis</taxon>
        <taxon>Chytridiomycota</taxon>
        <taxon>Chytridiomycota incertae sedis</taxon>
        <taxon>Monoblepharidomycetes</taxon>
        <taxon>Monoblepharidales</taxon>
        <taxon>Gonapodyaceae</taxon>
        <taxon>Gonapodya</taxon>
    </lineage>
</organism>
<evidence type="ECO:0000259" key="10">
    <source>
        <dbReference type="Pfam" id="PF24816"/>
    </source>
</evidence>
<dbReference type="GO" id="GO:0031514">
    <property type="term" value="C:motile cilium"/>
    <property type="evidence" value="ECO:0007669"/>
    <property type="project" value="UniProtKB-SubCell"/>
</dbReference>
<dbReference type="PANTHER" id="PTHR46127">
    <property type="entry name" value="CILIA- AND FLAGELLA-ASSOCIATED PROTEIN 65"/>
    <property type="match status" value="1"/>
</dbReference>
<evidence type="ECO:0000256" key="2">
    <source>
        <dbReference type="ARBA" id="ARBA00004496"/>
    </source>
</evidence>
<evidence type="ECO:0000313" key="12">
    <source>
        <dbReference type="EMBL" id="KXS11891.1"/>
    </source>
</evidence>
<dbReference type="InterPro" id="IPR056305">
    <property type="entry name" value="Ig_CFAP65_10th"/>
</dbReference>
<dbReference type="GO" id="GO:0005737">
    <property type="term" value="C:cytoplasm"/>
    <property type="evidence" value="ECO:0007669"/>
    <property type="project" value="UniProtKB-SubCell"/>
</dbReference>
<keyword evidence="3" id="KW-0963">Cytoplasm</keyword>
<feature type="domain" description="HYDIN/VesB/CFA65-like Ig-like" evidence="7">
    <location>
        <begin position="72"/>
        <end position="152"/>
    </location>
</feature>
<feature type="domain" description="CFAP65 seventh Ig-like" evidence="11">
    <location>
        <begin position="718"/>
        <end position="796"/>
    </location>
</feature>
<evidence type="ECO:0000256" key="6">
    <source>
        <dbReference type="ARBA" id="ARBA00023273"/>
    </source>
</evidence>
<evidence type="ECO:0000256" key="1">
    <source>
        <dbReference type="ARBA" id="ARBA00004230"/>
    </source>
</evidence>
<dbReference type="EMBL" id="KQ965794">
    <property type="protein sequence ID" value="KXS11891.1"/>
    <property type="molecule type" value="Genomic_DNA"/>
</dbReference>
<keyword evidence="4" id="KW-0282">Flagellum</keyword>
<comment type="subcellular location">
    <subcellularLocation>
        <location evidence="1">Cell projection</location>
        <location evidence="1">Cilium</location>
        <location evidence="1">Flagellum</location>
    </subcellularLocation>
    <subcellularLocation>
        <location evidence="2">Cytoplasm</location>
    </subcellularLocation>
</comment>
<keyword evidence="6" id="KW-0966">Cell projection</keyword>
<dbReference type="STRING" id="1344416.A0A139A579"/>
<dbReference type="Pfam" id="PF24291">
    <property type="entry name" value="Ig_CFAP65"/>
    <property type="match status" value="1"/>
</dbReference>
<dbReference type="Proteomes" id="UP000070544">
    <property type="component" value="Unassembled WGS sequence"/>
</dbReference>
<feature type="domain" description="CFAP65 tenth Ig-like" evidence="8">
    <location>
        <begin position="1158"/>
        <end position="1273"/>
    </location>
</feature>
<feature type="non-terminal residue" evidence="12">
    <location>
        <position position="1448"/>
    </location>
</feature>
<gene>
    <name evidence="12" type="ORF">M427DRAFT_126202</name>
</gene>
<dbReference type="Gene3D" id="2.60.40.10">
    <property type="entry name" value="Immunoglobulins"/>
    <property type="match status" value="10"/>
</dbReference>
<evidence type="ECO:0000259" key="9">
    <source>
        <dbReference type="Pfam" id="PF24507"/>
    </source>
</evidence>
<dbReference type="InterPro" id="IPR058536">
    <property type="entry name" value="Ig_CFAP65_4th"/>
</dbReference>
<dbReference type="OMA" id="QQLKVMV"/>
<dbReference type="Pfam" id="PF22544">
    <property type="entry name" value="HYDIN_VesB_CFA65-like_Ig"/>
    <property type="match status" value="1"/>
</dbReference>
<dbReference type="InterPro" id="IPR013783">
    <property type="entry name" value="Ig-like_fold"/>
</dbReference>
<dbReference type="InterPro" id="IPR057470">
    <property type="entry name" value="Ig_CFAP65_7th"/>
</dbReference>
<evidence type="ECO:0000259" key="8">
    <source>
        <dbReference type="Pfam" id="PF24291"/>
    </source>
</evidence>
<accession>A0A139A579</accession>
<feature type="domain" description="CFAP65 fourth Ig-like" evidence="9">
    <location>
        <begin position="289"/>
        <end position="381"/>
    </location>
</feature>
<evidence type="ECO:0000256" key="5">
    <source>
        <dbReference type="ARBA" id="ARBA00023069"/>
    </source>
</evidence>
<protein>
    <recommendedName>
        <fullName evidence="14">MSP domain-containing protein</fullName>
    </recommendedName>
</protein>
<dbReference type="InterPro" id="IPR056344">
    <property type="entry name" value="Ig_CFAP65-like_9th"/>
</dbReference>
<dbReference type="PANTHER" id="PTHR46127:SF1">
    <property type="entry name" value="CILIA- AND FLAGELLA-ASSOCIATED PROTEIN 65"/>
    <property type="match status" value="1"/>
</dbReference>
<keyword evidence="13" id="KW-1185">Reference proteome</keyword>
<reference evidence="12 13" key="1">
    <citation type="journal article" date="2015" name="Genome Biol. Evol.">
        <title>Phylogenomic analyses indicate that early fungi evolved digesting cell walls of algal ancestors of land plants.</title>
        <authorList>
            <person name="Chang Y."/>
            <person name="Wang S."/>
            <person name="Sekimoto S."/>
            <person name="Aerts A.L."/>
            <person name="Choi C."/>
            <person name="Clum A."/>
            <person name="LaButti K.M."/>
            <person name="Lindquist E.A."/>
            <person name="Yee Ngan C."/>
            <person name="Ohm R.A."/>
            <person name="Salamov A.A."/>
            <person name="Grigoriev I.V."/>
            <person name="Spatafora J.W."/>
            <person name="Berbee M.L."/>
        </authorList>
    </citation>
    <scope>NUCLEOTIDE SEQUENCE [LARGE SCALE GENOMIC DNA]</scope>
    <source>
        <strain evidence="12 13">JEL478</strain>
    </source>
</reference>
<evidence type="ECO:0008006" key="14">
    <source>
        <dbReference type="Google" id="ProtNLM"/>
    </source>
</evidence>
<evidence type="ECO:0000256" key="4">
    <source>
        <dbReference type="ARBA" id="ARBA00022846"/>
    </source>
</evidence>
<dbReference type="InterPro" id="IPR053879">
    <property type="entry name" value="HYDIN_VesB_CFA65-like_Ig"/>
</dbReference>
<keyword evidence="5" id="KW-0969">Cilium</keyword>
<evidence type="ECO:0000313" key="13">
    <source>
        <dbReference type="Proteomes" id="UP000070544"/>
    </source>
</evidence>
<name>A0A139A579_GONPJ</name>
<evidence type="ECO:0000259" key="7">
    <source>
        <dbReference type="Pfam" id="PF22544"/>
    </source>
</evidence>
<evidence type="ECO:0000259" key="11">
    <source>
        <dbReference type="Pfam" id="PF25249"/>
    </source>
</evidence>
<evidence type="ECO:0000256" key="3">
    <source>
        <dbReference type="ARBA" id="ARBA00022490"/>
    </source>
</evidence>
<dbReference type="InterPro" id="IPR052614">
    <property type="entry name" value="CFAP65"/>
</dbReference>
<dbReference type="Pfam" id="PF24816">
    <property type="entry name" value="Ig_CFAP65__9th"/>
    <property type="match status" value="1"/>
</dbReference>
<sequence>MKTQKIRYKLPRTRYFTMDFPETVSLSAGMSWNAQITFRPLAKESYSDVVTLHSNFGVLSIPITACLPEHNLSFPATVDFGICPVNETTSKYLILKNSGEMATAFEWDTGDPFSIVPSKGLLAPNETLSVNISFSPRLAHVLNAVAVCRFGETSERNSLRLAKYLKITAIGKFSHIGLVDGPQRCEFDDVFVGDTAKKELRLQNKSPVVANFKATMLVHHPQNVFALSNVEASLGPGKSKELTVHFAPNCPGITSSENFLISTVSGNNIELQCKGNSVGPKVRLSSSLVNFNDIPSGSSVARSIHVINTSNHTASYQFMIDPTSTFKLDKASGVLAPSSSIPVTIRFCPFEPINYHRRVFCLIEHQEPLLLDLIGTCFTDKRRPATFTANHLEKYRNRLRNGVWQFGPEQMEEMLENGELTLRDGSIAFREDLQPDLKKSSVALGETLIMEQFFNRGSTAFKEVTLLDDEIDFGSSPTYRVAETRLVKIRNNTRGKVSCVWISESDESNSEVDGTFTVAPHSCDIKPLSTAEFRVSFRPNSENTFYHKELECFVYFKSMRNFRLVNEDTFTPSWCLILSLSGSTCRLGETTYIPNVSFTPANIEFPSCNPPRAVYRTVRMTNDGDSLVRFSFSNERSEKHTSESGSIFSVKPATNVLNRSASQLFIVRFAPIEHRLYKDMIKCAFNNTISGESVSSATFDRSLESIVVSGNGALPRLVLENEGFLLFRPTCVGAESKRAFTMHNISKVDVLFQWKIANQYMSTLDIEPQCGHFFPNEVISFVCSFRPLNASKHVMKVACLFGENHKGTGELGRMTPLTIVGQGAIGMLSTEPALIEFGDVLVHSIAESSLRISNPSDCDVRYTLFARKWQTDLDCLPTKPEDTMRVDQNRDCYPDDSADTSDLKLSPSHNVIAAHGTHTIKVQLLVQSCKTSRFTIYQRFSDLPGRAQALCDIVAHGVYPLLQITDIRAAGETKSSLWRAFNLVALNEDLEEMKGRHLSSFHNRVIAFCRICLILVPNWLGEQISPRELNTTRSAPITQSINTRQPAVSVTVCFKNRGVVPVDWAIVFPNDLESDVEDWAKQNDCAEEQLNHNFITENQIFSVTPKTGTLLPDQTCHVEMTYAHAISGAHHLSVTLKIKNGPPPLGKECLLHFSGVTVKQEEPYLHLSAQDHLLRSVALSCISPPKQVISLTNKGSAPVGFRVATEALEEIKRKNYGAPIFECHSPSGTVKPFTSVDLEWSFRPLEPREYSAQIELKLDTGGSKTIILRSRGDEQPLPLHDDKIPVAQELILQSQCAKLSKERLDFGHVLVGGLLRDIVCVQNIAESNGIFFRWHTSDFIDIEPRTGTLSPGAKQICRVIFVSPKYSKVNQIDVVCEIENTEEMLAYEKHLREVEHVRRERRGSSSSLDLAGSRDLRVARYSPLPPINYAAAVQIGTKTTHGNVDHQP</sequence>
<proteinExistence type="predicted"/>